<keyword evidence="2" id="KW-1185">Reference proteome</keyword>
<proteinExistence type="predicted"/>
<dbReference type="EMBL" id="VIKU02000001">
    <property type="protein sequence ID" value="NHF58558.1"/>
    <property type="molecule type" value="Genomic_DNA"/>
</dbReference>
<reference evidence="1" key="1">
    <citation type="submission" date="2019-07" db="EMBL/GenBank/DDBJ databases">
        <authorList>
            <person name="De-Chao Zhang Q."/>
        </authorList>
    </citation>
    <scope>NUCLEOTIDE SEQUENCE</scope>
    <source>
        <strain evidence="1">TP-CH-4</strain>
    </source>
</reference>
<organism evidence="1 2">
    <name type="scientific">Pelagihabitans pacificus</name>
    <dbReference type="NCBI Taxonomy" id="2696054"/>
    <lineage>
        <taxon>Bacteria</taxon>
        <taxon>Pseudomonadati</taxon>
        <taxon>Bacteroidota</taxon>
        <taxon>Flavobacteriia</taxon>
        <taxon>Flavobacteriales</taxon>
        <taxon>Flavobacteriaceae</taxon>
        <taxon>Pelagihabitans</taxon>
    </lineage>
</organism>
<dbReference type="AlphaFoldDB" id="A0A967AT92"/>
<evidence type="ECO:0000313" key="1">
    <source>
        <dbReference type="EMBL" id="NHF58558.1"/>
    </source>
</evidence>
<comment type="caution">
    <text evidence="1">The sequence shown here is derived from an EMBL/GenBank/DDBJ whole genome shotgun (WGS) entry which is preliminary data.</text>
</comment>
<reference evidence="1" key="2">
    <citation type="submission" date="2020-03" db="EMBL/GenBank/DDBJ databases">
        <title>Flavobacteriaceae bacterium strain TP-CH-4, a member of the family Flavobacteriaceae isolated from a deep-sea seamount.</title>
        <authorList>
            <person name="Zhang D.-C."/>
        </authorList>
    </citation>
    <scope>NUCLEOTIDE SEQUENCE</scope>
    <source>
        <strain evidence="1">TP-CH-4</strain>
    </source>
</reference>
<accession>A0A967AT92</accession>
<evidence type="ECO:0000313" key="2">
    <source>
        <dbReference type="Proteomes" id="UP000707206"/>
    </source>
</evidence>
<dbReference type="Proteomes" id="UP000707206">
    <property type="component" value="Unassembled WGS sequence"/>
</dbReference>
<protein>
    <submittedName>
        <fullName evidence="1">Uncharacterized protein</fullName>
    </submittedName>
</protein>
<name>A0A967AT92_9FLAO</name>
<dbReference type="RefSeq" id="WP_152573044.1">
    <property type="nucleotide sequence ID" value="NZ_VIKU02000001.1"/>
</dbReference>
<gene>
    <name evidence="1" type="ORF">FK220_004365</name>
</gene>
<sequence length="140" mass="15843">MRRAHVLKLLLLLSLYNCKPQQYTFGNLPQRQLVFGSGGGITGGSDSYILLENGQLFHTNSFTRESEELPSVGREKAGKLFSELVQLQLAEMDVNHPGNRYYFLESVDRDAVHRVTWGSNDYEAPASYKTLYKKLVATIK</sequence>